<gene>
    <name evidence="11" type="ordered locus">Calag_0953</name>
</gene>
<feature type="binding site" evidence="8">
    <location>
        <position position="35"/>
    </location>
    <ligand>
        <name>Zn(2+)</name>
        <dbReference type="ChEBI" id="CHEBI:29105"/>
    </ligand>
</feature>
<evidence type="ECO:0000256" key="3">
    <source>
        <dbReference type="ARBA" id="ARBA00022695"/>
    </source>
</evidence>
<dbReference type="InterPro" id="IPR005849">
    <property type="entry name" value="GalP_Utransf_N"/>
</dbReference>
<evidence type="ECO:0000256" key="1">
    <source>
        <dbReference type="ARBA" id="ARBA00010951"/>
    </source>
</evidence>
<dbReference type="PIRSF" id="PIRSF000808">
    <property type="entry name" value="GalT"/>
    <property type="match status" value="1"/>
</dbReference>
<dbReference type="Gene3D" id="3.30.428.10">
    <property type="entry name" value="HIT-like"/>
    <property type="match status" value="2"/>
</dbReference>
<feature type="binding site" evidence="8">
    <location>
        <position position="91"/>
    </location>
    <ligand>
        <name>Zn(2+)</name>
        <dbReference type="ChEBI" id="CHEBI:29105"/>
    </ligand>
</feature>
<dbReference type="GO" id="GO:0033499">
    <property type="term" value="P:galactose catabolic process via UDP-galactose, Leloir pathway"/>
    <property type="evidence" value="ECO:0007669"/>
    <property type="project" value="TreeGrafter"/>
</dbReference>
<evidence type="ECO:0000313" key="12">
    <source>
        <dbReference type="Proteomes" id="UP000010469"/>
    </source>
</evidence>
<dbReference type="GO" id="GO:0008270">
    <property type="term" value="F:zinc ion binding"/>
    <property type="evidence" value="ECO:0007669"/>
    <property type="project" value="InterPro"/>
</dbReference>
<feature type="binding site" evidence="8">
    <location>
        <position position="38"/>
    </location>
    <ligand>
        <name>Zn(2+)</name>
        <dbReference type="ChEBI" id="CHEBI:29105"/>
    </ligand>
</feature>
<dbReference type="InParanoid" id="L0AA01"/>
<dbReference type="InterPro" id="IPR001937">
    <property type="entry name" value="GalP_UDPtransf1"/>
</dbReference>
<dbReference type="eggNOG" id="arCOG00422">
    <property type="taxonomic scope" value="Archaea"/>
</dbReference>
<feature type="domain" description="Galactose-1-phosphate uridyl transferase N-terminal" evidence="9">
    <location>
        <begin position="5"/>
        <end position="155"/>
    </location>
</feature>
<sequence length="331" mass="39397">MARDLRELRYNPITGQWIMVSSVRRERRWRPTNYCPFCPGAEETGYGWDTLVLLNKFAVLSFESEDVKSKGFYRKTKANGECGVIIETPIHDIKDLDEFSIEQLVKVIKQWINITEKYIKDKRIIYLMIFRNKGEEIGVSLTHPHGQYYAMPFIPLRIRNMIQNSRNYFKRYNECIFCKIIKEEAREKVRVIYENQNFITFLPYYASWPFELHIYPKNHLQYITQLNEDQIIDFADALKLSLSVLNNLFNREMPYSFALIQAPLRGNYHDIFHMHLEIYPILRDKDKIKYAAGIEMSTWDFTYDGVPEENAKMLKETCKKINKPYKGKCVD</sequence>
<evidence type="ECO:0000256" key="7">
    <source>
        <dbReference type="PIRSR" id="PIRSR000808-1"/>
    </source>
</evidence>
<dbReference type="EMBL" id="CP003378">
    <property type="protein sequence ID" value="AFZ70681.1"/>
    <property type="molecule type" value="Genomic_DNA"/>
</dbReference>
<feature type="domain" description="Galactose-1-phosphate uridyl transferase C-terminal" evidence="10">
    <location>
        <begin position="164"/>
        <end position="316"/>
    </location>
</feature>
<keyword evidence="12" id="KW-1185">Reference proteome</keyword>
<dbReference type="HOGENOM" id="CLU_029960_1_1_2"/>
<dbReference type="Pfam" id="PF02744">
    <property type="entry name" value="GalP_UDP_tr_C"/>
    <property type="match status" value="1"/>
</dbReference>
<comment type="cofactor">
    <cofactor evidence="8">
        <name>Zn(2+)</name>
        <dbReference type="ChEBI" id="CHEBI:29105"/>
    </cofactor>
    <text evidence="8">Binds 1 zinc ion per subunit.</text>
</comment>
<keyword evidence="4 8" id="KW-0479">Metal-binding</keyword>
<evidence type="ECO:0000259" key="9">
    <source>
        <dbReference type="Pfam" id="PF01087"/>
    </source>
</evidence>
<accession>L0AA01</accession>
<evidence type="ECO:0000313" key="11">
    <source>
        <dbReference type="EMBL" id="AFZ70681.1"/>
    </source>
</evidence>
<keyword evidence="3 11" id="KW-0548">Nucleotidyltransferase</keyword>
<dbReference type="Pfam" id="PF01087">
    <property type="entry name" value="GalP_UDP_transf"/>
    <property type="match status" value="1"/>
</dbReference>
<dbReference type="PANTHER" id="PTHR11943">
    <property type="entry name" value="GALACTOSE-1-PHOSPHATE URIDYLYLTRANSFERASE"/>
    <property type="match status" value="1"/>
</dbReference>
<keyword evidence="6" id="KW-0119">Carbohydrate metabolism</keyword>
<dbReference type="GO" id="GO:0005737">
    <property type="term" value="C:cytoplasm"/>
    <property type="evidence" value="ECO:0007669"/>
    <property type="project" value="TreeGrafter"/>
</dbReference>
<dbReference type="PANTHER" id="PTHR11943:SF1">
    <property type="entry name" value="GALACTOSE-1-PHOSPHATE URIDYLYLTRANSFERASE"/>
    <property type="match status" value="1"/>
</dbReference>
<comment type="similarity">
    <text evidence="1">Belongs to the galactose-1-phosphate uridylyltransferase type 1 family.</text>
</comment>
<dbReference type="GO" id="GO:0008108">
    <property type="term" value="F:UDP-glucose:hexose-1-phosphate uridylyltransferase activity"/>
    <property type="evidence" value="ECO:0007669"/>
    <property type="project" value="InterPro"/>
</dbReference>
<dbReference type="KEGG" id="clg:Calag_0953"/>
<dbReference type="InterPro" id="IPR036265">
    <property type="entry name" value="HIT-like_sf"/>
</dbReference>
<evidence type="ECO:0000256" key="4">
    <source>
        <dbReference type="ARBA" id="ARBA00022723"/>
    </source>
</evidence>
<reference evidence="12" key="1">
    <citation type="submission" date="2012-03" db="EMBL/GenBank/DDBJ databases">
        <title>Complete genome of Caldisphaera lagunensis DSM 15908.</title>
        <authorList>
            <person name="Lucas S."/>
            <person name="Copeland A."/>
            <person name="Lapidus A."/>
            <person name="Glavina del Rio T."/>
            <person name="Dalin E."/>
            <person name="Tice H."/>
            <person name="Bruce D."/>
            <person name="Goodwin L."/>
            <person name="Pitluck S."/>
            <person name="Peters L."/>
            <person name="Mikhailova N."/>
            <person name="Teshima H."/>
            <person name="Kyrpides N."/>
            <person name="Mavromatis K."/>
            <person name="Ivanova N."/>
            <person name="Brettin T."/>
            <person name="Detter J.C."/>
            <person name="Han C."/>
            <person name="Larimer F."/>
            <person name="Land M."/>
            <person name="Hauser L."/>
            <person name="Markowitz V."/>
            <person name="Cheng J.-F."/>
            <person name="Hugenholtz P."/>
            <person name="Woyke T."/>
            <person name="Wu D."/>
            <person name="Spring S."/>
            <person name="Schroeder M."/>
            <person name="Brambilla E."/>
            <person name="Klenk H.-P."/>
            <person name="Eisen J.A."/>
        </authorList>
    </citation>
    <scope>NUCLEOTIDE SEQUENCE [LARGE SCALE GENOMIC DNA]</scope>
    <source>
        <strain evidence="12">DSM 15908 / JCM 11604 / IC-154</strain>
    </source>
</reference>
<feature type="binding site" evidence="8">
    <location>
        <position position="143"/>
    </location>
    <ligand>
        <name>Zn(2+)</name>
        <dbReference type="ChEBI" id="CHEBI:29105"/>
    </ligand>
</feature>
<protein>
    <submittedName>
        <fullName evidence="11">Galactose-1-phosphate uridylyltransferase, family 1</fullName>
    </submittedName>
</protein>
<evidence type="ECO:0000256" key="8">
    <source>
        <dbReference type="PIRSR" id="PIRSR000808-3"/>
    </source>
</evidence>
<keyword evidence="5 8" id="KW-0862">Zinc</keyword>
<evidence type="ECO:0000256" key="2">
    <source>
        <dbReference type="ARBA" id="ARBA00022679"/>
    </source>
</evidence>
<evidence type="ECO:0000256" key="6">
    <source>
        <dbReference type="ARBA" id="ARBA00023277"/>
    </source>
</evidence>
<dbReference type="UniPathway" id="UPA00214"/>
<dbReference type="STRING" id="1056495.Calag_0953"/>
<evidence type="ECO:0000259" key="10">
    <source>
        <dbReference type="Pfam" id="PF02744"/>
    </source>
</evidence>
<dbReference type="OrthoDB" id="7650at2157"/>
<dbReference type="SUPFAM" id="SSF54197">
    <property type="entry name" value="HIT-like"/>
    <property type="match status" value="2"/>
</dbReference>
<proteinExistence type="inferred from homology"/>
<name>L0AA01_CALLD</name>
<dbReference type="Proteomes" id="UP000010469">
    <property type="component" value="Chromosome"/>
</dbReference>
<organism evidence="11 12">
    <name type="scientific">Caldisphaera lagunensis (strain DSM 15908 / JCM 11604 / ANMR 0165 / IC-154)</name>
    <dbReference type="NCBI Taxonomy" id="1056495"/>
    <lineage>
        <taxon>Archaea</taxon>
        <taxon>Thermoproteota</taxon>
        <taxon>Thermoprotei</taxon>
        <taxon>Acidilobales</taxon>
        <taxon>Caldisphaeraceae</taxon>
        <taxon>Caldisphaera</taxon>
    </lineage>
</organism>
<dbReference type="AlphaFoldDB" id="L0AA01"/>
<feature type="active site" description="Tele-UMP-histidine intermediate" evidence="7">
    <location>
        <position position="145"/>
    </location>
</feature>
<dbReference type="NCBIfam" id="TIGR00209">
    <property type="entry name" value="galT_1"/>
    <property type="match status" value="1"/>
</dbReference>
<evidence type="ECO:0000256" key="5">
    <source>
        <dbReference type="ARBA" id="ARBA00022833"/>
    </source>
</evidence>
<keyword evidence="2 11" id="KW-0808">Transferase</keyword>
<dbReference type="InterPro" id="IPR005850">
    <property type="entry name" value="GalP_Utransf_C"/>
</dbReference>